<accession>A0A811ZVY9</accession>
<dbReference type="EMBL" id="CAJHUB010000775">
    <property type="protein sequence ID" value="CAD7692304.1"/>
    <property type="molecule type" value="Genomic_DNA"/>
</dbReference>
<feature type="region of interest" description="Disordered" evidence="1">
    <location>
        <begin position="207"/>
        <end position="251"/>
    </location>
</feature>
<feature type="transmembrane region" description="Helical" evidence="2">
    <location>
        <begin position="31"/>
        <end position="52"/>
    </location>
</feature>
<proteinExistence type="predicted"/>
<comment type="caution">
    <text evidence="3">The sequence shown here is derived from an EMBL/GenBank/DDBJ whole genome shotgun (WGS) entry which is preliminary data.</text>
</comment>
<feature type="transmembrane region" description="Helical" evidence="2">
    <location>
        <begin position="92"/>
        <end position="113"/>
    </location>
</feature>
<keyword evidence="2" id="KW-1133">Transmembrane helix</keyword>
<evidence type="ECO:0000313" key="4">
    <source>
        <dbReference type="Proteomes" id="UP000645828"/>
    </source>
</evidence>
<keyword evidence="2" id="KW-0472">Membrane</keyword>
<sequence>MQQRVIGGTWSPELSSFPASVAYSWEEDPKFILRGWSLVFSILATLLGLSVADGRLAYLQGSYTGYLGIWIDCGRHKCANLGQVTVLIHMSMGFMMLALTLCLFLLLAMGLSFRPGFKRLSKIDLVFSSLSFSIGFLIILSMTLFVVNCETLKPRPQVSYLVTTYLCWGAGALMLWVGALNYFNHLGMWSQGTSFKERRVSYRRWASQQQSQRRESEQPSPRTASTRCSSPTQSPPRLSKQAHPSVSGCCR</sequence>
<protein>
    <submittedName>
        <fullName evidence="3">(raccoon dog) hypothetical protein</fullName>
    </submittedName>
</protein>
<keyword evidence="2" id="KW-0812">Transmembrane</keyword>
<feature type="transmembrane region" description="Helical" evidence="2">
    <location>
        <begin position="125"/>
        <end position="147"/>
    </location>
</feature>
<evidence type="ECO:0000313" key="3">
    <source>
        <dbReference type="EMBL" id="CAD7692304.1"/>
    </source>
</evidence>
<evidence type="ECO:0000256" key="1">
    <source>
        <dbReference type="SAM" id="MobiDB-lite"/>
    </source>
</evidence>
<evidence type="ECO:0000256" key="2">
    <source>
        <dbReference type="SAM" id="Phobius"/>
    </source>
</evidence>
<reference evidence="3" key="1">
    <citation type="submission" date="2020-12" db="EMBL/GenBank/DDBJ databases">
        <authorList>
            <consortium name="Molecular Ecology Group"/>
        </authorList>
    </citation>
    <scope>NUCLEOTIDE SEQUENCE</scope>
    <source>
        <strain evidence="3">TBG_1078</strain>
    </source>
</reference>
<dbReference type="Proteomes" id="UP000645828">
    <property type="component" value="Unassembled WGS sequence"/>
</dbReference>
<organism evidence="3 4">
    <name type="scientific">Nyctereutes procyonoides</name>
    <name type="common">Raccoon dog</name>
    <name type="synonym">Canis procyonoides</name>
    <dbReference type="NCBI Taxonomy" id="34880"/>
    <lineage>
        <taxon>Eukaryota</taxon>
        <taxon>Metazoa</taxon>
        <taxon>Chordata</taxon>
        <taxon>Craniata</taxon>
        <taxon>Vertebrata</taxon>
        <taxon>Euteleostomi</taxon>
        <taxon>Mammalia</taxon>
        <taxon>Eutheria</taxon>
        <taxon>Laurasiatheria</taxon>
        <taxon>Carnivora</taxon>
        <taxon>Caniformia</taxon>
        <taxon>Canidae</taxon>
        <taxon>Nyctereutes</taxon>
    </lineage>
</organism>
<feature type="compositionally biased region" description="Polar residues" evidence="1">
    <location>
        <begin position="223"/>
        <end position="236"/>
    </location>
</feature>
<feature type="transmembrane region" description="Helical" evidence="2">
    <location>
        <begin position="159"/>
        <end position="183"/>
    </location>
</feature>
<name>A0A811ZVY9_NYCPR</name>
<keyword evidence="4" id="KW-1185">Reference proteome</keyword>
<dbReference type="AlphaFoldDB" id="A0A811ZVY9"/>
<gene>
    <name evidence="3" type="ORF">NYPRO_LOCUS25098</name>
</gene>